<dbReference type="Proteomes" id="UP000243900">
    <property type="component" value="Unassembled WGS sequence"/>
</dbReference>
<evidence type="ECO:0000313" key="1">
    <source>
        <dbReference type="EMBL" id="PQA52352.1"/>
    </source>
</evidence>
<keyword evidence="2" id="KW-1185">Reference proteome</keyword>
<evidence type="ECO:0000313" key="2">
    <source>
        <dbReference type="Proteomes" id="UP000243900"/>
    </source>
</evidence>
<accession>A0A2P6AVN2</accession>
<dbReference type="EMBL" id="PTQZ01000001">
    <property type="protein sequence ID" value="PQA52352.1"/>
    <property type="molecule type" value="Genomic_DNA"/>
</dbReference>
<organism evidence="1 2">
    <name type="scientific">Amnimonas aquatica</name>
    <dbReference type="NCBI Taxonomy" id="2094561"/>
    <lineage>
        <taxon>Bacteria</taxon>
        <taxon>Pseudomonadati</taxon>
        <taxon>Pseudomonadota</taxon>
        <taxon>Gammaproteobacteria</taxon>
        <taxon>Moraxellales</taxon>
        <taxon>Moraxellaceae</taxon>
        <taxon>Amnimonas</taxon>
    </lineage>
</organism>
<comment type="caution">
    <text evidence="1">The sequence shown here is derived from an EMBL/GenBank/DDBJ whole genome shotgun (WGS) entry which is preliminary data.</text>
</comment>
<dbReference type="InterPro" id="IPR049249">
    <property type="entry name" value="DUF6882"/>
</dbReference>
<dbReference type="AlphaFoldDB" id="A0A2P6AVN2"/>
<protein>
    <submittedName>
        <fullName evidence="1">Uncharacterized protein</fullName>
    </submittedName>
</protein>
<dbReference type="OrthoDB" id="5674923at2"/>
<gene>
    <name evidence="1" type="ORF">C5O18_00060</name>
</gene>
<dbReference type="Pfam" id="PF21813">
    <property type="entry name" value="DUF6882"/>
    <property type="match status" value="1"/>
</dbReference>
<sequence length="152" mass="17152">MNDEEFDAFLASCCQALAVKQTELDGRYGLTAQRRWYFDDHEGVLIFFGDDGRAQLRFAVTPIGTYAANQETWKWAWANGHIEQPLRDKAQALQGLFGVTDYECFIEAEPFAVDEGMAWELAAAAVHQLGALGCYRAPNREIQLFLALDRLL</sequence>
<name>A0A2P6AVN2_9GAMM</name>
<dbReference type="RefSeq" id="WP_105190850.1">
    <property type="nucleotide sequence ID" value="NZ_PTQZ01000001.1"/>
</dbReference>
<reference evidence="2" key="1">
    <citation type="submission" date="2018-02" db="EMBL/GenBank/DDBJ databases">
        <title>Genome sequencing of Solimonas sp. HR-BB.</title>
        <authorList>
            <person name="Lee Y."/>
            <person name="Jeon C.O."/>
        </authorList>
    </citation>
    <scope>NUCLEOTIDE SEQUENCE [LARGE SCALE GENOMIC DNA]</scope>
    <source>
        <strain evidence="2">HR-E</strain>
    </source>
</reference>
<proteinExistence type="predicted"/>